<proteinExistence type="predicted"/>
<keyword evidence="3" id="KW-1185">Reference proteome</keyword>
<dbReference type="Proteomes" id="UP001597045">
    <property type="component" value="Unassembled WGS sequence"/>
</dbReference>
<organism evidence="2 3">
    <name type="scientific">Kibdelosporangium lantanae</name>
    <dbReference type="NCBI Taxonomy" id="1497396"/>
    <lineage>
        <taxon>Bacteria</taxon>
        <taxon>Bacillati</taxon>
        <taxon>Actinomycetota</taxon>
        <taxon>Actinomycetes</taxon>
        <taxon>Pseudonocardiales</taxon>
        <taxon>Pseudonocardiaceae</taxon>
        <taxon>Kibdelosporangium</taxon>
    </lineage>
</organism>
<sequence>RGPRPNPSYDLLRTFAGYFGVSLDTFDDPVLAADRAKQLAFINTMRSRPDVVAVLLRGKDEETRRAVESLLDVADVSERDDRE</sequence>
<comment type="caution">
    <text evidence="2">The sequence shown here is derived from an EMBL/GenBank/DDBJ whole genome shotgun (WGS) entry which is preliminary data.</text>
</comment>
<dbReference type="EMBL" id="JBHTIS010003876">
    <property type="protein sequence ID" value="MFD1051796.1"/>
    <property type="molecule type" value="Genomic_DNA"/>
</dbReference>
<reference evidence="3" key="1">
    <citation type="journal article" date="2019" name="Int. J. Syst. Evol. Microbiol.">
        <title>The Global Catalogue of Microorganisms (GCM) 10K type strain sequencing project: providing services to taxonomists for standard genome sequencing and annotation.</title>
        <authorList>
            <consortium name="The Broad Institute Genomics Platform"/>
            <consortium name="The Broad Institute Genome Sequencing Center for Infectious Disease"/>
            <person name="Wu L."/>
            <person name="Ma J."/>
        </authorList>
    </citation>
    <scope>NUCLEOTIDE SEQUENCE [LARGE SCALE GENOMIC DNA]</scope>
    <source>
        <strain evidence="3">JCM 31486</strain>
    </source>
</reference>
<accession>A0ABW3MME3</accession>
<feature type="domain" description="HTH cro/C1-type" evidence="1">
    <location>
        <begin position="1"/>
        <end position="26"/>
    </location>
</feature>
<name>A0ABW3MME3_9PSEU</name>
<dbReference type="InterPro" id="IPR001387">
    <property type="entry name" value="Cro/C1-type_HTH"/>
</dbReference>
<feature type="non-terminal residue" evidence="2">
    <location>
        <position position="1"/>
    </location>
</feature>
<dbReference type="InterPro" id="IPR010982">
    <property type="entry name" value="Lambda_DNA-bd_dom_sf"/>
</dbReference>
<gene>
    <name evidence="2" type="ORF">ACFQ1S_42680</name>
</gene>
<dbReference type="PROSITE" id="PS50943">
    <property type="entry name" value="HTH_CROC1"/>
    <property type="match status" value="1"/>
</dbReference>
<protein>
    <recommendedName>
        <fullName evidence="1">HTH cro/C1-type domain-containing protein</fullName>
    </recommendedName>
</protein>
<evidence type="ECO:0000259" key="1">
    <source>
        <dbReference type="PROSITE" id="PS50943"/>
    </source>
</evidence>
<evidence type="ECO:0000313" key="3">
    <source>
        <dbReference type="Proteomes" id="UP001597045"/>
    </source>
</evidence>
<dbReference type="Gene3D" id="1.10.260.40">
    <property type="entry name" value="lambda repressor-like DNA-binding domains"/>
    <property type="match status" value="1"/>
</dbReference>
<evidence type="ECO:0000313" key="2">
    <source>
        <dbReference type="EMBL" id="MFD1051796.1"/>
    </source>
</evidence>